<sequence length="113" mass="12698">MSEGAVKRRWLENDHVRVKGAWNRNRRSMTVAWLLERSGGPGFITPTYDESGRNAANFRAQLYRVKKASTRTKCATGKRIIGPLLFYIKAWVFHSGPIGGGTLWANAYKLGLS</sequence>
<evidence type="ECO:0000313" key="1">
    <source>
        <dbReference type="EMBL" id="KAK7326230.1"/>
    </source>
</evidence>
<dbReference type="EMBL" id="JAYMYR010000071">
    <property type="protein sequence ID" value="KAK7326230.1"/>
    <property type="molecule type" value="Genomic_DNA"/>
</dbReference>
<keyword evidence="2" id="KW-1185">Reference proteome</keyword>
<protein>
    <submittedName>
        <fullName evidence="1">Uncharacterized protein</fullName>
    </submittedName>
</protein>
<evidence type="ECO:0000313" key="2">
    <source>
        <dbReference type="Proteomes" id="UP001374584"/>
    </source>
</evidence>
<gene>
    <name evidence="1" type="ORF">VNO80_33043</name>
</gene>
<reference evidence="1 2" key="1">
    <citation type="submission" date="2024-01" db="EMBL/GenBank/DDBJ databases">
        <title>The genomes of 5 underutilized Papilionoideae crops provide insights into root nodulation and disease resistanc.</title>
        <authorList>
            <person name="Jiang F."/>
        </authorList>
    </citation>
    <scope>NUCLEOTIDE SEQUENCE [LARGE SCALE GENOMIC DNA]</scope>
    <source>
        <strain evidence="1">JINMINGXINNONG_FW02</strain>
        <tissue evidence="1">Leaves</tissue>
    </source>
</reference>
<organism evidence="1 2">
    <name type="scientific">Phaseolus coccineus</name>
    <name type="common">Scarlet runner bean</name>
    <name type="synonym">Phaseolus multiflorus</name>
    <dbReference type="NCBI Taxonomy" id="3886"/>
    <lineage>
        <taxon>Eukaryota</taxon>
        <taxon>Viridiplantae</taxon>
        <taxon>Streptophyta</taxon>
        <taxon>Embryophyta</taxon>
        <taxon>Tracheophyta</taxon>
        <taxon>Spermatophyta</taxon>
        <taxon>Magnoliopsida</taxon>
        <taxon>eudicotyledons</taxon>
        <taxon>Gunneridae</taxon>
        <taxon>Pentapetalae</taxon>
        <taxon>rosids</taxon>
        <taxon>fabids</taxon>
        <taxon>Fabales</taxon>
        <taxon>Fabaceae</taxon>
        <taxon>Papilionoideae</taxon>
        <taxon>50 kb inversion clade</taxon>
        <taxon>NPAAA clade</taxon>
        <taxon>indigoferoid/millettioid clade</taxon>
        <taxon>Phaseoleae</taxon>
        <taxon>Phaseolus</taxon>
    </lineage>
</organism>
<comment type="caution">
    <text evidence="1">The sequence shown here is derived from an EMBL/GenBank/DDBJ whole genome shotgun (WGS) entry which is preliminary data.</text>
</comment>
<dbReference type="Proteomes" id="UP001374584">
    <property type="component" value="Unassembled WGS sequence"/>
</dbReference>
<proteinExistence type="predicted"/>
<accession>A0AAN9KYJ4</accession>
<name>A0AAN9KYJ4_PHACN</name>
<dbReference type="AlphaFoldDB" id="A0AAN9KYJ4"/>